<dbReference type="InterPro" id="IPR030664">
    <property type="entry name" value="SdhA/FrdA/AprA"/>
</dbReference>
<dbReference type="AlphaFoldDB" id="A0A7J5BGC3"/>
<reference evidence="15 16" key="1">
    <citation type="submission" date="2019-09" db="EMBL/GenBank/DDBJ databases">
        <title>Phylogeny of genus Pseudoclavibacter and closely related genus.</title>
        <authorList>
            <person name="Li Y."/>
        </authorList>
    </citation>
    <scope>NUCLEOTIDE SEQUENCE [LARGE SCALE GENOMIC DNA]</scope>
    <source>
        <strain evidence="15 16">KCTC 13959</strain>
    </source>
</reference>
<evidence type="ECO:0000256" key="11">
    <source>
        <dbReference type="PIRSR" id="PIRSR000171-1"/>
    </source>
</evidence>
<evidence type="ECO:0000313" key="15">
    <source>
        <dbReference type="EMBL" id="KAB1645317.1"/>
    </source>
</evidence>
<evidence type="ECO:0000256" key="9">
    <source>
        <dbReference type="ARBA" id="ARBA00030386"/>
    </source>
</evidence>
<comment type="catalytic activity">
    <reaction evidence="10">
        <text>L-aspartate + O2 = iminosuccinate + H2O2</text>
        <dbReference type="Rhea" id="RHEA:25876"/>
        <dbReference type="ChEBI" id="CHEBI:15379"/>
        <dbReference type="ChEBI" id="CHEBI:16240"/>
        <dbReference type="ChEBI" id="CHEBI:29991"/>
        <dbReference type="ChEBI" id="CHEBI:77875"/>
        <dbReference type="EC" id="1.4.3.16"/>
    </reaction>
    <physiologicalReaction direction="left-to-right" evidence="10">
        <dbReference type="Rhea" id="RHEA:25877"/>
    </physiologicalReaction>
</comment>
<dbReference type="GO" id="GO:0044281">
    <property type="term" value="P:small molecule metabolic process"/>
    <property type="evidence" value="ECO:0007669"/>
    <property type="project" value="UniProtKB-ARBA"/>
</dbReference>
<dbReference type="Gene3D" id="3.90.700.10">
    <property type="entry name" value="Succinate dehydrogenase/fumarate reductase flavoprotein, catalytic domain"/>
    <property type="match status" value="1"/>
</dbReference>
<feature type="coiled-coil region" evidence="12">
    <location>
        <begin position="419"/>
        <end position="489"/>
    </location>
</feature>
<feature type="domain" description="FAD-dependent oxidoreductase 2 FAD-binding" evidence="13">
    <location>
        <begin position="15"/>
        <end position="395"/>
    </location>
</feature>
<dbReference type="PRINTS" id="PR00368">
    <property type="entry name" value="FADPNR"/>
</dbReference>
<evidence type="ECO:0000259" key="13">
    <source>
        <dbReference type="Pfam" id="PF00890"/>
    </source>
</evidence>
<dbReference type="InterPro" id="IPR027477">
    <property type="entry name" value="Succ_DH/fumarate_Rdtase_cat_sf"/>
</dbReference>
<dbReference type="SUPFAM" id="SSF51905">
    <property type="entry name" value="FAD/NAD(P)-binding domain"/>
    <property type="match status" value="1"/>
</dbReference>
<keyword evidence="12" id="KW-0175">Coiled coil</keyword>
<evidence type="ECO:0000256" key="3">
    <source>
        <dbReference type="ARBA" id="ARBA00008562"/>
    </source>
</evidence>
<evidence type="ECO:0000256" key="6">
    <source>
        <dbReference type="ARBA" id="ARBA00022630"/>
    </source>
</evidence>
<dbReference type="RefSeq" id="WP_158051325.1">
    <property type="nucleotide sequence ID" value="NZ_WBKB01000001.1"/>
</dbReference>
<evidence type="ECO:0000256" key="1">
    <source>
        <dbReference type="ARBA" id="ARBA00001974"/>
    </source>
</evidence>
<comment type="similarity">
    <text evidence="3">Belongs to the FAD-dependent oxidoreductase 2 family. NadB subfamily.</text>
</comment>
<evidence type="ECO:0000256" key="5">
    <source>
        <dbReference type="ARBA" id="ARBA00021901"/>
    </source>
</evidence>
<evidence type="ECO:0000313" key="16">
    <source>
        <dbReference type="Proteomes" id="UP000433493"/>
    </source>
</evidence>
<sequence>MINEQTPERLLSTSVLVIGTGGAGLRASIELAERGVQVLAVGKRRKHDAHTTLAAGGINAALATMDPEDSWQQHAADTLRESYFLGDPAIIETVTRNAAQGIDDLDRWGMPFAREEDGRISQRFFGAHKYRRTAYAGDYTGLEIQRTLMRRAAELAVEIIDTIYITRILVSEGVVFGAYGFDIVDGTPVQINADAVILAAGGHTRIWRHTSSRRDENTGDTFRLAALAGGKIRDAELVQFHPSGLLEPDDAAGTLVSEAARGEGGILTNALGERYMEKYDPERMELSTRDRVALASYTEIQAGRGTEKGGVYLDVSHLPREVILEKLPRVYRTLIDLQMLDITKDKMEIAPTAHYSMGGVWVTADDHSTGVDGLYAIGEAASGLHGANRLGGNSLIELLVYGRITGGVAAEYATSRTTVHRDKDAVAEAREEMQALLREHGTESARRLQRELRNLMSAHAGVVRTEQGLEEGLRKLDELEERAKHVTAHPDIAGFDDLAHAFDLLGSLLAARATLESAIERRETRGAHNRADYPQTDPKLRGNFVWSLADGITFEPLPDAPESFRALAEEEADDSVKGKLVE</sequence>
<dbReference type="Pfam" id="PF00890">
    <property type="entry name" value="FAD_binding_2"/>
    <property type="match status" value="1"/>
</dbReference>
<dbReference type="PANTHER" id="PTHR11632:SF51">
    <property type="entry name" value="SUCCINATE DEHYDROGENASE [UBIQUINONE] FLAVOPROTEIN SUBUNIT, MITOCHONDRIAL"/>
    <property type="match status" value="1"/>
</dbReference>
<dbReference type="InterPro" id="IPR036188">
    <property type="entry name" value="FAD/NAD-bd_sf"/>
</dbReference>
<dbReference type="GO" id="GO:0008734">
    <property type="term" value="F:L-aspartate oxidase activity"/>
    <property type="evidence" value="ECO:0007669"/>
    <property type="project" value="UniProtKB-EC"/>
</dbReference>
<evidence type="ECO:0000256" key="2">
    <source>
        <dbReference type="ARBA" id="ARBA00004950"/>
    </source>
</evidence>
<proteinExistence type="inferred from homology"/>
<dbReference type="InterPro" id="IPR037099">
    <property type="entry name" value="Fum_R/Succ_DH_flav-like_C_sf"/>
</dbReference>
<name>A0A7J5BGC3_9MICO</name>
<protein>
    <recommendedName>
        <fullName evidence="5">L-aspartate oxidase</fullName>
        <ecNumber evidence="4">1.4.3.16</ecNumber>
    </recommendedName>
    <alternativeName>
        <fullName evidence="9">Quinolinate synthase B</fullName>
    </alternativeName>
</protein>
<evidence type="ECO:0000256" key="7">
    <source>
        <dbReference type="ARBA" id="ARBA00023002"/>
    </source>
</evidence>
<dbReference type="Pfam" id="PF02910">
    <property type="entry name" value="Succ_DH_flav_C"/>
    <property type="match status" value="1"/>
</dbReference>
<dbReference type="InterPro" id="IPR015939">
    <property type="entry name" value="Fum_Rdtase/Succ_DH_flav-like_C"/>
</dbReference>
<dbReference type="SUPFAM" id="SSF46977">
    <property type="entry name" value="Succinate dehydrogenase/fumarate reductase flavoprotein C-terminal domain"/>
    <property type="match status" value="1"/>
</dbReference>
<dbReference type="OrthoDB" id="9805351at2"/>
<dbReference type="GO" id="GO:0033765">
    <property type="term" value="F:steroid dehydrogenase activity, acting on the CH-CH group of donors"/>
    <property type="evidence" value="ECO:0007669"/>
    <property type="project" value="UniProtKB-ARBA"/>
</dbReference>
<comment type="function">
    <text evidence="8">Catalyzes the oxidation of L-aspartate to iminoaspartate, the first step in the de novo biosynthesis of NAD(+).</text>
</comment>
<feature type="domain" description="Fumarate reductase/succinate dehydrogenase flavoprotein-like C-terminal" evidence="14">
    <location>
        <begin position="450"/>
        <end position="537"/>
    </location>
</feature>
<gene>
    <name evidence="15" type="ORF">F8O05_01140</name>
</gene>
<evidence type="ECO:0000256" key="4">
    <source>
        <dbReference type="ARBA" id="ARBA00012173"/>
    </source>
</evidence>
<dbReference type="PANTHER" id="PTHR11632">
    <property type="entry name" value="SUCCINATE DEHYDROGENASE 2 FLAVOPROTEIN SUBUNIT"/>
    <property type="match status" value="1"/>
</dbReference>
<evidence type="ECO:0000259" key="14">
    <source>
        <dbReference type="Pfam" id="PF02910"/>
    </source>
</evidence>
<evidence type="ECO:0000256" key="8">
    <source>
        <dbReference type="ARBA" id="ARBA00029426"/>
    </source>
</evidence>
<dbReference type="PIRSF" id="PIRSF000171">
    <property type="entry name" value="SDHA_APRA_LASPO"/>
    <property type="match status" value="1"/>
</dbReference>
<keyword evidence="7" id="KW-0560">Oxidoreductase</keyword>
<feature type="active site" description="Proton acceptor" evidence="11">
    <location>
        <position position="289"/>
    </location>
</feature>
<keyword evidence="6" id="KW-0285">Flavoprotein</keyword>
<keyword evidence="16" id="KW-1185">Reference proteome</keyword>
<comment type="cofactor">
    <cofactor evidence="1">
        <name>FAD</name>
        <dbReference type="ChEBI" id="CHEBI:57692"/>
    </cofactor>
</comment>
<accession>A0A7J5BGC3</accession>
<dbReference type="EC" id="1.4.3.16" evidence="4"/>
<dbReference type="SUPFAM" id="SSF56425">
    <property type="entry name" value="Succinate dehydrogenase/fumarate reductase flavoprotein, catalytic domain"/>
    <property type="match status" value="1"/>
</dbReference>
<comment type="pathway">
    <text evidence="2">Cofactor biosynthesis; NAD(+) biosynthesis; iminoaspartate from L-aspartate (oxidase route): step 1/1.</text>
</comment>
<evidence type="ECO:0000256" key="12">
    <source>
        <dbReference type="SAM" id="Coils"/>
    </source>
</evidence>
<dbReference type="InterPro" id="IPR003953">
    <property type="entry name" value="FAD-dep_OxRdtase_2_FAD-bd"/>
</dbReference>
<dbReference type="PRINTS" id="PR00411">
    <property type="entry name" value="PNDRDTASEI"/>
</dbReference>
<dbReference type="Proteomes" id="UP000433493">
    <property type="component" value="Unassembled WGS sequence"/>
</dbReference>
<dbReference type="FunFam" id="3.90.700.10:FF:000002">
    <property type="entry name" value="L-aspartate oxidase"/>
    <property type="match status" value="1"/>
</dbReference>
<comment type="caution">
    <text evidence="15">The sequence shown here is derived from an EMBL/GenBank/DDBJ whole genome shotgun (WGS) entry which is preliminary data.</text>
</comment>
<organism evidence="15 16">
    <name type="scientific">Gulosibacter chungangensis</name>
    <dbReference type="NCBI Taxonomy" id="979746"/>
    <lineage>
        <taxon>Bacteria</taxon>
        <taxon>Bacillati</taxon>
        <taxon>Actinomycetota</taxon>
        <taxon>Actinomycetes</taxon>
        <taxon>Micrococcales</taxon>
        <taxon>Microbacteriaceae</taxon>
        <taxon>Gulosibacter</taxon>
    </lineage>
</organism>
<evidence type="ECO:0000256" key="10">
    <source>
        <dbReference type="ARBA" id="ARBA00048305"/>
    </source>
</evidence>
<dbReference type="Gene3D" id="1.20.58.100">
    <property type="entry name" value="Fumarate reductase/succinate dehydrogenase flavoprotein-like, C-terminal domain"/>
    <property type="match status" value="1"/>
</dbReference>
<dbReference type="EMBL" id="WBKB01000001">
    <property type="protein sequence ID" value="KAB1645317.1"/>
    <property type="molecule type" value="Genomic_DNA"/>
</dbReference>
<dbReference type="Gene3D" id="3.50.50.60">
    <property type="entry name" value="FAD/NAD(P)-binding domain"/>
    <property type="match status" value="1"/>
</dbReference>